<dbReference type="InterPro" id="IPR035979">
    <property type="entry name" value="RBD_domain_sf"/>
</dbReference>
<evidence type="ECO:0000256" key="12">
    <source>
        <dbReference type="ARBA" id="ARBA00023242"/>
    </source>
</evidence>
<evidence type="ECO:0000313" key="17">
    <source>
        <dbReference type="Ensembl" id="ENSLLEP00000001837.1"/>
    </source>
</evidence>
<reference evidence="17" key="2">
    <citation type="submission" date="2025-09" db="UniProtKB">
        <authorList>
            <consortium name="Ensembl"/>
        </authorList>
    </citation>
    <scope>IDENTIFICATION</scope>
</reference>
<feature type="compositionally biased region" description="Basic and acidic residues" evidence="14">
    <location>
        <begin position="516"/>
        <end position="528"/>
    </location>
</feature>
<feature type="compositionally biased region" description="Polar residues" evidence="14">
    <location>
        <begin position="238"/>
        <end position="249"/>
    </location>
</feature>
<feature type="compositionally biased region" description="Basic and acidic residues" evidence="14">
    <location>
        <begin position="537"/>
        <end position="596"/>
    </location>
</feature>
<dbReference type="AlphaFoldDB" id="A0A8C5LSY5"/>
<evidence type="ECO:0000256" key="13">
    <source>
        <dbReference type="PROSITE-ProRule" id="PRU00176"/>
    </source>
</evidence>
<evidence type="ECO:0000256" key="1">
    <source>
        <dbReference type="ARBA" id="ARBA00004123"/>
    </source>
</evidence>
<feature type="compositionally biased region" description="Acidic residues" evidence="14">
    <location>
        <begin position="150"/>
        <end position="174"/>
    </location>
</feature>
<keyword evidence="11" id="KW-0804">Transcription</keyword>
<evidence type="ECO:0000256" key="8">
    <source>
        <dbReference type="ARBA" id="ARBA00022990"/>
    </source>
</evidence>
<evidence type="ECO:0000313" key="18">
    <source>
        <dbReference type="Proteomes" id="UP000694569"/>
    </source>
</evidence>
<proteinExistence type="predicted"/>
<dbReference type="InterPro" id="IPR000504">
    <property type="entry name" value="RRM_dom"/>
</dbReference>
<evidence type="ECO:0000256" key="11">
    <source>
        <dbReference type="ARBA" id="ARBA00023163"/>
    </source>
</evidence>
<keyword evidence="2" id="KW-0488">Methylation</keyword>
<dbReference type="Pfam" id="PF00076">
    <property type="entry name" value="RRM_1"/>
    <property type="match status" value="1"/>
</dbReference>
<dbReference type="Gene3D" id="1.10.720.30">
    <property type="entry name" value="SAP domain"/>
    <property type="match status" value="1"/>
</dbReference>
<dbReference type="GO" id="GO:0050684">
    <property type="term" value="P:regulation of mRNA processing"/>
    <property type="evidence" value="ECO:0007669"/>
    <property type="project" value="TreeGrafter"/>
</dbReference>
<reference evidence="17" key="1">
    <citation type="submission" date="2025-08" db="UniProtKB">
        <authorList>
            <consortium name="Ensembl"/>
        </authorList>
    </citation>
    <scope>IDENTIFICATION</scope>
</reference>
<name>A0A8C5LSY5_9ANUR</name>
<dbReference type="GO" id="GO:0006357">
    <property type="term" value="P:regulation of transcription by RNA polymerase II"/>
    <property type="evidence" value="ECO:0007669"/>
    <property type="project" value="TreeGrafter"/>
</dbReference>
<dbReference type="SMART" id="SM00513">
    <property type="entry name" value="SAP"/>
    <property type="match status" value="1"/>
</dbReference>
<keyword evidence="7 13" id="KW-0694">RNA-binding</keyword>
<dbReference type="SUPFAM" id="SSF54928">
    <property type="entry name" value="RNA-binding domain, RBD"/>
    <property type="match status" value="1"/>
</dbReference>
<dbReference type="InterPro" id="IPR003034">
    <property type="entry name" value="SAP_dom"/>
</dbReference>
<feature type="compositionally biased region" description="Basic and acidic residues" evidence="14">
    <location>
        <begin position="797"/>
        <end position="806"/>
    </location>
</feature>
<feature type="compositionally biased region" description="Basic and acidic residues" evidence="14">
    <location>
        <begin position="772"/>
        <end position="790"/>
    </location>
</feature>
<keyword evidence="18" id="KW-1185">Reference proteome</keyword>
<feature type="region of interest" description="Disordered" evidence="14">
    <location>
        <begin position="710"/>
        <end position="862"/>
    </location>
</feature>
<dbReference type="SMART" id="SM00360">
    <property type="entry name" value="RRM"/>
    <property type="match status" value="1"/>
</dbReference>
<evidence type="ECO:0000256" key="10">
    <source>
        <dbReference type="ARBA" id="ARBA00023125"/>
    </source>
</evidence>
<dbReference type="InterPro" id="IPR036361">
    <property type="entry name" value="SAP_dom_sf"/>
</dbReference>
<feature type="compositionally biased region" description="Gly residues" evidence="14">
    <location>
        <begin position="813"/>
        <end position="825"/>
    </location>
</feature>
<feature type="compositionally biased region" description="Acidic residues" evidence="14">
    <location>
        <begin position="197"/>
        <end position="210"/>
    </location>
</feature>
<feature type="compositionally biased region" description="Polar residues" evidence="14">
    <location>
        <begin position="276"/>
        <end position="286"/>
    </location>
</feature>
<feature type="compositionally biased region" description="Basic and acidic residues" evidence="14">
    <location>
        <begin position="710"/>
        <end position="735"/>
    </location>
</feature>
<dbReference type="GO" id="GO:0005634">
    <property type="term" value="C:nucleus"/>
    <property type="evidence" value="ECO:0007669"/>
    <property type="project" value="UniProtKB-SubCell"/>
</dbReference>
<protein>
    <submittedName>
        <fullName evidence="17">Scaffold attachment factor B</fullName>
    </submittedName>
</protein>
<feature type="compositionally biased region" description="Basic and acidic residues" evidence="14">
    <location>
        <begin position="340"/>
        <end position="351"/>
    </location>
</feature>
<evidence type="ECO:0000259" key="15">
    <source>
        <dbReference type="PROSITE" id="PS50102"/>
    </source>
</evidence>
<dbReference type="Proteomes" id="UP000694569">
    <property type="component" value="Unplaced"/>
</dbReference>
<evidence type="ECO:0000256" key="5">
    <source>
        <dbReference type="ARBA" id="ARBA00022553"/>
    </source>
</evidence>
<dbReference type="Ensembl" id="ENSLLET00000001920.1">
    <property type="protein sequence ID" value="ENSLLEP00000001837.1"/>
    <property type="gene ID" value="ENSLLEG00000001137.1"/>
</dbReference>
<dbReference type="InterPro" id="IPR051738">
    <property type="entry name" value="SAF_Modulators"/>
</dbReference>
<organism evidence="17 18">
    <name type="scientific">Leptobrachium leishanense</name>
    <name type="common">Leishan spiny toad</name>
    <dbReference type="NCBI Taxonomy" id="445787"/>
    <lineage>
        <taxon>Eukaryota</taxon>
        <taxon>Metazoa</taxon>
        <taxon>Chordata</taxon>
        <taxon>Craniata</taxon>
        <taxon>Vertebrata</taxon>
        <taxon>Euteleostomi</taxon>
        <taxon>Amphibia</taxon>
        <taxon>Batrachia</taxon>
        <taxon>Anura</taxon>
        <taxon>Pelobatoidea</taxon>
        <taxon>Megophryidae</taxon>
        <taxon>Leptobrachium</taxon>
    </lineage>
</organism>
<evidence type="ECO:0000259" key="16">
    <source>
        <dbReference type="PROSITE" id="PS50800"/>
    </source>
</evidence>
<dbReference type="GeneTree" id="ENSGT00940000155916"/>
<feature type="region of interest" description="Disordered" evidence="14">
    <location>
        <begin position="426"/>
        <end position="596"/>
    </location>
</feature>
<evidence type="ECO:0000256" key="2">
    <source>
        <dbReference type="ARBA" id="ARBA00022481"/>
    </source>
</evidence>
<feature type="compositionally biased region" description="Basic and acidic residues" evidence="14">
    <location>
        <begin position="254"/>
        <end position="266"/>
    </location>
</feature>
<feature type="domain" description="RRM" evidence="15">
    <location>
        <begin position="358"/>
        <end position="436"/>
    </location>
</feature>
<dbReference type="PROSITE" id="PS50800">
    <property type="entry name" value="SAP"/>
    <property type="match status" value="1"/>
</dbReference>
<keyword evidence="12" id="KW-0539">Nucleus</keyword>
<dbReference type="SUPFAM" id="SSF68906">
    <property type="entry name" value="SAP domain"/>
    <property type="match status" value="1"/>
</dbReference>
<evidence type="ECO:0000256" key="3">
    <source>
        <dbReference type="ARBA" id="ARBA00022491"/>
    </source>
</evidence>
<evidence type="ECO:0000256" key="4">
    <source>
        <dbReference type="ARBA" id="ARBA00022499"/>
    </source>
</evidence>
<evidence type="ECO:0000256" key="9">
    <source>
        <dbReference type="ARBA" id="ARBA00023015"/>
    </source>
</evidence>
<feature type="region of interest" description="Disordered" evidence="14">
    <location>
        <begin position="122"/>
        <end position="362"/>
    </location>
</feature>
<gene>
    <name evidence="17" type="primary">SAFB</name>
</gene>
<dbReference type="PROSITE" id="PS50102">
    <property type="entry name" value="RRM"/>
    <property type="match status" value="1"/>
</dbReference>
<keyword evidence="6" id="KW-0832">Ubl conjugation</keyword>
<feature type="compositionally biased region" description="Basic and acidic residues" evidence="14">
    <location>
        <begin position="426"/>
        <end position="508"/>
    </location>
</feature>
<sequence length="862" mass="99515">MRIFFRLVPSRFRWRGLFLRLRSGWYPPFSPRCSCVCRRWCRGFFCTVCIRDHFFRQLGLSMADSQSPTDATNGAESETKKLSELRVIDLKAELKKRNVDTGGNKSALIERLRKAIEEEGGNPDEIQIVSDTPSKKTPKRSGRVRKLEEEGAEDNGLEDDSGDNQENEEVNMEQENERVLDILGETGNSEPLKEDVPEVEESDNQEEGCVEQEKTSEEDVFVTVESADSTLDLDGESNQECVTEESNPLESDDRESKEQSTHKDFLDTEMIEIDKTSNQGNQSQENIEIEEHPSSENANNGEELQKNEEQNTEEDTSATNLSFTKEDDQKTSTVDDDETDKSIALKDEKGLSDSSSGRNLWVSGLSSTTRATDLKNLFSKYGKVVGAKVVTNARSPGARCYGFVTMSSSEDATKCITHLHRTELHGRMISLEKAKNEPAGKKPEKKENEPKKEKPSSSEKRQSTDKSDKSSPVKKEEGSTKDDTKPEEKGDAEKNKDEHKSGTSDRSRTSKSGSRGIERTVVMDKSKGEPVISVKTSESKERSSKSQDRKSEGKEKRDILSFDKIREQRERERQRQREREIREMERQRERDRRARERVLMIREKEERERLRRERARLEFERERLDRERMERERLERERMRIEDERRLEQERIQREREELRRQQERLRYEQDRRPGMRRPYDLDARRDDSHWPESKRIALDDRYRDFGRPDRFHDIDRDRGRYPDHLNIDRRDDSRSGLGGRDGNYSERHGRDGWGGYDRRVNEGRGMAPPGRDGRDWGDHGRKIEVDRTRPGATDGVGRDHDRWQERSMPGSSGQGNMIGRGGMPGNFVPGDGSQGISATLGLQEGNFGQNRPNDPRFGTRY</sequence>
<feature type="compositionally biased region" description="Polar residues" evidence="14">
    <location>
        <begin position="352"/>
        <end position="362"/>
    </location>
</feature>
<dbReference type="CDD" id="cd12679">
    <property type="entry name" value="RRM_SAFB1_SAFB2"/>
    <property type="match status" value="1"/>
</dbReference>
<dbReference type="InterPro" id="IPR012677">
    <property type="entry name" value="Nucleotide-bd_a/b_plait_sf"/>
</dbReference>
<keyword evidence="5" id="KW-0597">Phosphoprotein</keyword>
<dbReference type="Pfam" id="PF02037">
    <property type="entry name" value="SAP"/>
    <property type="match status" value="1"/>
</dbReference>
<keyword evidence="8" id="KW-0007">Acetylation</keyword>
<accession>A0A8C5LSY5</accession>
<dbReference type="PANTHER" id="PTHR15683">
    <property type="entry name" value="SCAFFOLD ATTACHMENT FACTOR B-RELATED"/>
    <property type="match status" value="1"/>
</dbReference>
<evidence type="ECO:0000256" key="14">
    <source>
        <dbReference type="SAM" id="MobiDB-lite"/>
    </source>
</evidence>
<feature type="region of interest" description="Disordered" evidence="14">
    <location>
        <begin position="663"/>
        <end position="691"/>
    </location>
</feature>
<dbReference type="OrthoDB" id="6159259at2759"/>
<dbReference type="GO" id="GO:0003723">
    <property type="term" value="F:RNA binding"/>
    <property type="evidence" value="ECO:0007669"/>
    <property type="project" value="UniProtKB-UniRule"/>
</dbReference>
<dbReference type="FunFam" id="1.10.720.30:FF:000005">
    <property type="entry name" value="scaffold attachment factor B2 isoform X1"/>
    <property type="match status" value="1"/>
</dbReference>
<dbReference type="Gene3D" id="3.30.70.330">
    <property type="match status" value="1"/>
</dbReference>
<keyword evidence="4" id="KW-1017">Isopeptide bond</keyword>
<dbReference type="PANTHER" id="PTHR15683:SF6">
    <property type="entry name" value="SCAFFOLD ATTACHMENT FACTOR B1"/>
    <property type="match status" value="1"/>
</dbReference>
<dbReference type="InterPro" id="IPR034781">
    <property type="entry name" value="SAFB1_2_RBD"/>
</dbReference>
<dbReference type="GO" id="GO:0043565">
    <property type="term" value="F:sequence-specific DNA binding"/>
    <property type="evidence" value="ECO:0007669"/>
    <property type="project" value="TreeGrafter"/>
</dbReference>
<comment type="subcellular location">
    <subcellularLocation>
        <location evidence="1">Nucleus</location>
    </subcellularLocation>
</comment>
<evidence type="ECO:0000256" key="7">
    <source>
        <dbReference type="ARBA" id="ARBA00022884"/>
    </source>
</evidence>
<feature type="compositionally biased region" description="Basic and acidic residues" evidence="14">
    <location>
        <begin position="744"/>
        <end position="763"/>
    </location>
</feature>
<keyword evidence="3" id="KW-0678">Repressor</keyword>
<feature type="domain" description="SAP" evidence="16">
    <location>
        <begin position="82"/>
        <end position="116"/>
    </location>
</feature>
<keyword evidence="10" id="KW-0238">DNA-binding</keyword>
<evidence type="ECO:0000256" key="6">
    <source>
        <dbReference type="ARBA" id="ARBA00022843"/>
    </source>
</evidence>
<keyword evidence="9" id="KW-0805">Transcription regulation</keyword>